<evidence type="ECO:0000313" key="8">
    <source>
        <dbReference type="Proteomes" id="UP000293342"/>
    </source>
</evidence>
<comment type="caution">
    <text evidence="7">The sequence shown here is derived from an EMBL/GenBank/DDBJ whole genome shotgun (WGS) entry which is preliminary data.</text>
</comment>
<dbReference type="PANTHER" id="PTHR42973">
    <property type="entry name" value="BINDING OXIDOREDUCTASE, PUTATIVE (AFU_ORTHOLOGUE AFUA_1G17690)-RELATED"/>
    <property type="match status" value="1"/>
</dbReference>
<dbReference type="InterPro" id="IPR050416">
    <property type="entry name" value="FAD-linked_Oxidoreductase"/>
</dbReference>
<dbReference type="Gene3D" id="3.40.462.20">
    <property type="match status" value="1"/>
</dbReference>
<dbReference type="PROSITE" id="PS51387">
    <property type="entry name" value="FAD_PCMH"/>
    <property type="match status" value="1"/>
</dbReference>
<dbReference type="AlphaFoldDB" id="A0A4V2M6L3"/>
<evidence type="ECO:0000256" key="4">
    <source>
        <dbReference type="ARBA" id="ARBA00022827"/>
    </source>
</evidence>
<accession>A0A4V2M6L3</accession>
<protein>
    <submittedName>
        <fullName evidence="7">FAD-binding oxidoreductase</fullName>
    </submittedName>
</protein>
<dbReference type="EMBL" id="SJKD01000010">
    <property type="protein sequence ID" value="TCC44132.1"/>
    <property type="molecule type" value="Genomic_DNA"/>
</dbReference>
<evidence type="ECO:0000256" key="1">
    <source>
        <dbReference type="ARBA" id="ARBA00001974"/>
    </source>
</evidence>
<dbReference type="SUPFAM" id="SSF56176">
    <property type="entry name" value="FAD-binding/transporter-associated domain-like"/>
    <property type="match status" value="1"/>
</dbReference>
<dbReference type="InterPro" id="IPR016169">
    <property type="entry name" value="FAD-bd_PCMH_sub2"/>
</dbReference>
<reference evidence="7 8" key="1">
    <citation type="submission" date="2019-02" db="EMBL/GenBank/DDBJ databases">
        <title>Kribbella capetownensis sp. nov. and Kribbella speibonae sp. nov., isolated from soil.</title>
        <authorList>
            <person name="Curtis S.M."/>
            <person name="Norton I."/>
            <person name="Everest G.J."/>
            <person name="Meyers P.R."/>
        </authorList>
    </citation>
    <scope>NUCLEOTIDE SEQUENCE [LARGE SCALE GENOMIC DNA]</scope>
    <source>
        <strain evidence="7 8">YM53</strain>
    </source>
</reference>
<dbReference type="InterPro" id="IPR036318">
    <property type="entry name" value="FAD-bd_PCMH-like_sf"/>
</dbReference>
<dbReference type="RefSeq" id="WP_131518054.1">
    <property type="nucleotide sequence ID" value="NZ_SJKD01000010.1"/>
</dbReference>
<dbReference type="Pfam" id="PF08031">
    <property type="entry name" value="BBE"/>
    <property type="match status" value="1"/>
</dbReference>
<organism evidence="7 8">
    <name type="scientific">Kribbella capetownensis</name>
    <dbReference type="NCBI Taxonomy" id="1572659"/>
    <lineage>
        <taxon>Bacteria</taxon>
        <taxon>Bacillati</taxon>
        <taxon>Actinomycetota</taxon>
        <taxon>Actinomycetes</taxon>
        <taxon>Propionibacteriales</taxon>
        <taxon>Kribbellaceae</taxon>
        <taxon>Kribbella</taxon>
    </lineage>
</organism>
<name>A0A4V2M6L3_9ACTN</name>
<proteinExistence type="inferred from homology"/>
<comment type="similarity">
    <text evidence="2">Belongs to the oxygen-dependent FAD-linked oxidoreductase family.</text>
</comment>
<dbReference type="Gene3D" id="3.30.43.10">
    <property type="entry name" value="Uridine Diphospho-n-acetylenolpyruvylglucosamine Reductase, domain 2"/>
    <property type="match status" value="1"/>
</dbReference>
<evidence type="ECO:0000259" key="6">
    <source>
        <dbReference type="PROSITE" id="PS51387"/>
    </source>
</evidence>
<dbReference type="GO" id="GO:0071949">
    <property type="term" value="F:FAD binding"/>
    <property type="evidence" value="ECO:0007669"/>
    <property type="project" value="InterPro"/>
</dbReference>
<keyword evidence="8" id="KW-1185">Reference proteome</keyword>
<keyword evidence="5" id="KW-0560">Oxidoreductase</keyword>
<dbReference type="PROSITE" id="PS00862">
    <property type="entry name" value="OX2_COVAL_FAD"/>
    <property type="match status" value="1"/>
</dbReference>
<dbReference type="Proteomes" id="UP000293342">
    <property type="component" value="Unassembled WGS sequence"/>
</dbReference>
<feature type="domain" description="FAD-binding PCMH-type" evidence="6">
    <location>
        <begin position="33"/>
        <end position="204"/>
    </location>
</feature>
<evidence type="ECO:0000313" key="7">
    <source>
        <dbReference type="EMBL" id="TCC44132.1"/>
    </source>
</evidence>
<dbReference type="PANTHER" id="PTHR42973:SF39">
    <property type="entry name" value="FAD-BINDING PCMH-TYPE DOMAIN-CONTAINING PROTEIN"/>
    <property type="match status" value="1"/>
</dbReference>
<dbReference type="InterPro" id="IPR016167">
    <property type="entry name" value="FAD-bd_PCMH_sub1"/>
</dbReference>
<dbReference type="Gene3D" id="3.30.465.10">
    <property type="match status" value="1"/>
</dbReference>
<dbReference type="InterPro" id="IPR006094">
    <property type="entry name" value="Oxid_FAD_bind_N"/>
</dbReference>
<dbReference type="InterPro" id="IPR012951">
    <property type="entry name" value="BBE"/>
</dbReference>
<comment type="cofactor">
    <cofactor evidence="1">
        <name>FAD</name>
        <dbReference type="ChEBI" id="CHEBI:57692"/>
    </cofactor>
</comment>
<keyword evidence="4" id="KW-0274">FAD</keyword>
<dbReference type="InterPro" id="IPR016166">
    <property type="entry name" value="FAD-bd_PCMH"/>
</dbReference>
<dbReference type="InterPro" id="IPR006093">
    <property type="entry name" value="Oxy_OxRdtase_FAD_BS"/>
</dbReference>
<gene>
    <name evidence="7" type="ORF">E0H75_35270</name>
</gene>
<keyword evidence="3" id="KW-0285">Flavoprotein</keyword>
<dbReference type="GO" id="GO:0016491">
    <property type="term" value="F:oxidoreductase activity"/>
    <property type="evidence" value="ECO:0007669"/>
    <property type="project" value="UniProtKB-KW"/>
</dbReference>
<dbReference type="Pfam" id="PF01565">
    <property type="entry name" value="FAD_binding_4"/>
    <property type="match status" value="1"/>
</dbReference>
<evidence type="ECO:0000256" key="3">
    <source>
        <dbReference type="ARBA" id="ARBA00022630"/>
    </source>
</evidence>
<evidence type="ECO:0000256" key="5">
    <source>
        <dbReference type="ARBA" id="ARBA00023002"/>
    </source>
</evidence>
<dbReference type="OrthoDB" id="3682986at2"/>
<sequence>MGTIDNLRERTRGQIFTEGDEGYDEARQVRNGMHDKRPRAIVRCENAGDVMAAIDFARTNELDLAIRGGGHSVPGFGTVDDGVVIDLSGMRGVRVDPATRTARAGGGATWGDLNAATHAFGLAVTGGVVSTTGIGGLTLGGGIGYLARGLGLSCDNLISADVVTADGQFVVASEKDHEDLFWALRGGGGNFGVVTAFEYRLAPVTTVYGGPMFFEMSDATAVVSGFRDMIGDAPEQLGGFPGFQIAPPLPFIPEDRHGDHFALIVGCWAGDPGRGEEEISRFREFAPVVAEHVGPMPYPALNSAFDALYPMGLQHYWKASFVRELTDEAIQAHLRHAPSLPSVHSTVHFYPIDGAVHRVTPDSTAFAYREANFATVIAGMWPDAADNEANIDWVKSYYDDIAPHSEAGGYINFMADDDQGRIRDNYKQNYDRLVEVKRKYDPGNLFHLNQNIVP</sequence>
<evidence type="ECO:0000256" key="2">
    <source>
        <dbReference type="ARBA" id="ARBA00005466"/>
    </source>
</evidence>